<evidence type="ECO:0000313" key="1">
    <source>
        <dbReference type="EMBL" id="KAJ7192602.1"/>
    </source>
</evidence>
<keyword evidence="2" id="KW-1185">Reference proteome</keyword>
<dbReference type="EMBL" id="JARJCW010000118">
    <property type="protein sequence ID" value="KAJ7192602.1"/>
    <property type="molecule type" value="Genomic_DNA"/>
</dbReference>
<protein>
    <submittedName>
        <fullName evidence="1">Uncharacterized protein</fullName>
    </submittedName>
</protein>
<name>A0AAD6XZU0_9AGAR</name>
<proteinExistence type="predicted"/>
<reference evidence="1" key="1">
    <citation type="submission" date="2023-03" db="EMBL/GenBank/DDBJ databases">
        <title>Massive genome expansion in bonnet fungi (Mycena s.s.) driven by repeated elements and novel gene families across ecological guilds.</title>
        <authorList>
            <consortium name="Lawrence Berkeley National Laboratory"/>
            <person name="Harder C.B."/>
            <person name="Miyauchi S."/>
            <person name="Viragh M."/>
            <person name="Kuo A."/>
            <person name="Thoen E."/>
            <person name="Andreopoulos B."/>
            <person name="Lu D."/>
            <person name="Skrede I."/>
            <person name="Drula E."/>
            <person name="Henrissat B."/>
            <person name="Morin E."/>
            <person name="Kohler A."/>
            <person name="Barry K."/>
            <person name="LaButti K."/>
            <person name="Morin E."/>
            <person name="Salamov A."/>
            <person name="Lipzen A."/>
            <person name="Mereny Z."/>
            <person name="Hegedus B."/>
            <person name="Baldrian P."/>
            <person name="Stursova M."/>
            <person name="Weitz H."/>
            <person name="Taylor A."/>
            <person name="Grigoriev I.V."/>
            <person name="Nagy L.G."/>
            <person name="Martin F."/>
            <person name="Kauserud H."/>
        </authorList>
    </citation>
    <scope>NUCLEOTIDE SEQUENCE</scope>
    <source>
        <strain evidence="1">9144</strain>
    </source>
</reference>
<evidence type="ECO:0000313" key="2">
    <source>
        <dbReference type="Proteomes" id="UP001219525"/>
    </source>
</evidence>
<comment type="caution">
    <text evidence="1">The sequence shown here is derived from an EMBL/GenBank/DDBJ whole genome shotgun (WGS) entry which is preliminary data.</text>
</comment>
<organism evidence="1 2">
    <name type="scientific">Mycena pura</name>
    <dbReference type="NCBI Taxonomy" id="153505"/>
    <lineage>
        <taxon>Eukaryota</taxon>
        <taxon>Fungi</taxon>
        <taxon>Dikarya</taxon>
        <taxon>Basidiomycota</taxon>
        <taxon>Agaricomycotina</taxon>
        <taxon>Agaricomycetes</taxon>
        <taxon>Agaricomycetidae</taxon>
        <taxon>Agaricales</taxon>
        <taxon>Marasmiineae</taxon>
        <taxon>Mycenaceae</taxon>
        <taxon>Mycena</taxon>
    </lineage>
</organism>
<accession>A0AAD6XZU0</accession>
<gene>
    <name evidence="1" type="ORF">GGX14DRAFT_379987</name>
</gene>
<dbReference type="Proteomes" id="UP001219525">
    <property type="component" value="Unassembled WGS sequence"/>
</dbReference>
<sequence length="153" mass="17587">MQMATERRVRGVGMQNFRYPREAREFGALIRMSSPRTYRTISQELRMETERSIRSRVSKQPRFPIGINTQSFESVQRYCEDYAYPVGYPLCLSVDDTKLFPAMQPLYDGPAKTWLLIGLPGESQLKVTTPKELEKLMDVPHSPATKVHQITCG</sequence>
<dbReference type="AlphaFoldDB" id="A0AAD6XZU0"/>